<dbReference type="SUPFAM" id="SSF54060">
    <property type="entry name" value="His-Me finger endonucleases"/>
    <property type="match status" value="1"/>
</dbReference>
<feature type="region of interest" description="Disordered" evidence="1">
    <location>
        <begin position="18"/>
        <end position="52"/>
    </location>
</feature>
<evidence type="ECO:0000256" key="1">
    <source>
        <dbReference type="SAM" id="MobiDB-lite"/>
    </source>
</evidence>
<sequence>GTQVFDVVVKHFGTVPTSSATTTLTSKQPSLQNNPHFKTAPTSKQPPPQNSPHLKCNALSTQTTSTSTTDLISIFFRGKLTFDSHRESKKALARDVTTHFPRKSYTTRKSIPKGIQTWRKIDPKNINTLSAINLIDLRTLLRKSIPKRLRPCCNPMKTLTPTPRPRSNLPIKTHKLVGTDDTEESFNTMKEKMLESFSEYQKRGSGWRLRRVDLLEIHIGEYQPLRGKGYVPLSETIRKKKAIINMKNDDDKCFKCAVTRALNDINIHPERISKELKEQSRMLDWEGIKFPTPLNNIKKFEKNNNIGVNVFGLDGCHKVCPLRISGSVDSINLFLWKNHYSVIKDMSRLVGEQVNDHGHKKHICNRCLNAFGSSELLERHLGLCSNNNYQRHEYPEPITTTEFKNYEKTQTVPFVIYADFECYIEGMDTVGQNPNRSSTTQYQKHNPSGFCYYVKCFDNSVYKPRLVHYTQQHEGKDVTKKFVDMLEEEVRDIYYRFKFKEPIRMFFEDTENYERADSCYACRKEFTTKDHKVRDHCHYTGVYRGAAHSTCNLRMRRPKFIPVLFHNLEGYDAHLFIKNLGIEVAKFINEDGKEKKVKRELRFLDSFKFMASSLDKLVKGLGKDDFKNLDLMTGRSTKERRELLKQKGVYPYEYMDGFERLEETSLPPKEKFFSKLNNESISDMDYERAWNVWNTFNMKTMRNYHDLYLITDVLLLADVMGNFRKVCKTNYGLDPMCYYTAPGIMVNKVEKLIPNLNNKEKYVLHHKNLRQYLSLGLKLVKIHRGLKFYEKPWMKEYIQLNTDLRTKGTTDFEKDFFKLMNNSVFGKTMENVRNRVDIRLVNNEEKWNKLAQKHNYKSVTIFSENLVAVPMMKTSVKLNKPIYLGMSILDISKTLMYDFHYNYTRPKYGDDAGLLFTDTDSLCYEIYTEDFFKDISGDVRERFDTSNLGKDHPSGIQTGVNKKVIGMMKLETGAKKIEEFVGLRSKLCAYKMAEDGGEEKKCKGVKKVVIKKEITFENYKECLFSGEKQWRGMDVFRSRLHEIYTERVVKVALSANDDKRIIMEDGINTNLVYLNGSSGTSRLMFVQYGNSKPACTLYRASPRIDSRFYGNTI</sequence>
<keyword evidence="3" id="KW-1185">Reference proteome</keyword>
<comment type="caution">
    <text evidence="2">The sequence shown here is derived from an EMBL/GenBank/DDBJ whole genome shotgun (WGS) entry which is preliminary data.</text>
</comment>
<dbReference type="Gene3D" id="3.40.1800.10">
    <property type="entry name" value="His-Me finger endonucleases"/>
    <property type="match status" value="1"/>
</dbReference>
<feature type="compositionally biased region" description="Polar residues" evidence="1">
    <location>
        <begin position="27"/>
        <end position="43"/>
    </location>
</feature>
<organism evidence="2 3">
    <name type="scientific">Paramuricea clavata</name>
    <name type="common">Red gorgonian</name>
    <name type="synonym">Violescent sea-whip</name>
    <dbReference type="NCBI Taxonomy" id="317549"/>
    <lineage>
        <taxon>Eukaryota</taxon>
        <taxon>Metazoa</taxon>
        <taxon>Cnidaria</taxon>
        <taxon>Anthozoa</taxon>
        <taxon>Octocorallia</taxon>
        <taxon>Malacalcyonacea</taxon>
        <taxon>Plexauridae</taxon>
        <taxon>Paramuricea</taxon>
    </lineage>
</organism>
<dbReference type="EMBL" id="CACRXK020003135">
    <property type="protein sequence ID" value="CAB3997575.1"/>
    <property type="molecule type" value="Genomic_DNA"/>
</dbReference>
<dbReference type="Proteomes" id="UP001152795">
    <property type="component" value="Unassembled WGS sequence"/>
</dbReference>
<feature type="non-terminal residue" evidence="2">
    <location>
        <position position="1"/>
    </location>
</feature>
<evidence type="ECO:0000313" key="3">
    <source>
        <dbReference type="Proteomes" id="UP001152795"/>
    </source>
</evidence>
<dbReference type="OrthoDB" id="5965192at2759"/>
<dbReference type="InterPro" id="IPR038563">
    <property type="entry name" value="Endonuclease_7_sf"/>
</dbReference>
<dbReference type="AlphaFoldDB" id="A0A6S7H163"/>
<accession>A0A6S7H163</accession>
<feature type="region of interest" description="Disordered" evidence="1">
    <location>
        <begin position="153"/>
        <end position="172"/>
    </location>
</feature>
<dbReference type="SUPFAM" id="SSF56672">
    <property type="entry name" value="DNA/RNA polymerases"/>
    <property type="match status" value="1"/>
</dbReference>
<keyword evidence="2" id="KW-0675">Receptor</keyword>
<dbReference type="PANTHER" id="PTHR31511:SF12">
    <property type="entry name" value="RHO TERMINATION FACTOR N-TERMINAL DOMAIN-CONTAINING PROTEIN"/>
    <property type="match status" value="1"/>
</dbReference>
<reference evidence="2" key="1">
    <citation type="submission" date="2020-04" db="EMBL/GenBank/DDBJ databases">
        <authorList>
            <person name="Alioto T."/>
            <person name="Alioto T."/>
            <person name="Gomez Garrido J."/>
        </authorList>
    </citation>
    <scope>NUCLEOTIDE SEQUENCE</scope>
    <source>
        <strain evidence="2">A484AB</strain>
    </source>
</reference>
<dbReference type="SUPFAM" id="SSF53098">
    <property type="entry name" value="Ribonuclease H-like"/>
    <property type="match status" value="1"/>
</dbReference>
<gene>
    <name evidence="2" type="ORF">PACLA_8A046979</name>
</gene>
<dbReference type="InterPro" id="IPR044925">
    <property type="entry name" value="His-Me_finger_sf"/>
</dbReference>
<protein>
    <submittedName>
        <fullName evidence="2">Gamma-aminobutyric acid receptor subunit beta-2</fullName>
    </submittedName>
</protein>
<proteinExistence type="predicted"/>
<evidence type="ECO:0000313" key="2">
    <source>
        <dbReference type="EMBL" id="CAB3997575.1"/>
    </source>
</evidence>
<dbReference type="InterPro" id="IPR043502">
    <property type="entry name" value="DNA/RNA_pol_sf"/>
</dbReference>
<dbReference type="PANTHER" id="PTHR31511">
    <property type="entry name" value="PROTEIN CBG23764"/>
    <property type="match status" value="1"/>
</dbReference>
<name>A0A6S7H163_PARCT</name>
<dbReference type="InterPro" id="IPR012337">
    <property type="entry name" value="RNaseH-like_sf"/>
</dbReference>
<feature type="non-terminal residue" evidence="2">
    <location>
        <position position="1113"/>
    </location>
</feature>